<protein>
    <recommendedName>
        <fullName evidence="4">DUF485 domain-containing protein</fullName>
    </recommendedName>
</protein>
<feature type="transmembrane region" description="Helical" evidence="1">
    <location>
        <begin position="57"/>
        <end position="75"/>
    </location>
</feature>
<keyword evidence="3" id="KW-1185">Reference proteome</keyword>
<sequence>MTKSGEFDRRSRAGKIAYDVNAQLSDAIDECQDLQELPLNRLSSAIGFVKLRDSARFAILGFIAWFIYAAIHLLNKDFGWMSAYFASSAVSLGVFAVAWIWFTIYYWASFSQLRSQLKTQST</sequence>
<reference evidence="2" key="1">
    <citation type="submission" date="2022-09" db="EMBL/GenBank/DDBJ databases">
        <title>Bacterial diversity in gut of crayfish and pufferfish.</title>
        <authorList>
            <person name="Huang Y."/>
        </authorList>
    </citation>
    <scope>NUCLEOTIDE SEQUENCE</scope>
    <source>
        <strain evidence="2">PR12</strain>
    </source>
</reference>
<evidence type="ECO:0008006" key="4">
    <source>
        <dbReference type="Google" id="ProtNLM"/>
    </source>
</evidence>
<keyword evidence="1" id="KW-0472">Membrane</keyword>
<keyword evidence="1" id="KW-1133">Transmembrane helix</keyword>
<proteinExistence type="predicted"/>
<evidence type="ECO:0000256" key="1">
    <source>
        <dbReference type="SAM" id="Phobius"/>
    </source>
</evidence>
<keyword evidence="1" id="KW-0812">Transmembrane</keyword>
<organism evidence="2 3">
    <name type="scientific">Comamonas squillarum</name>
    <dbReference type="NCBI Taxonomy" id="2977320"/>
    <lineage>
        <taxon>Bacteria</taxon>
        <taxon>Pseudomonadati</taxon>
        <taxon>Pseudomonadota</taxon>
        <taxon>Betaproteobacteria</taxon>
        <taxon>Burkholderiales</taxon>
        <taxon>Comamonadaceae</taxon>
        <taxon>Comamonas</taxon>
    </lineage>
</organism>
<evidence type="ECO:0000313" key="3">
    <source>
        <dbReference type="Proteomes" id="UP001058290"/>
    </source>
</evidence>
<dbReference type="RefSeq" id="WP_133858345.1">
    <property type="nucleotide sequence ID" value="NZ_CP104377.1"/>
</dbReference>
<accession>A0ABY6A1B4</accession>
<gene>
    <name evidence="2" type="ORF">N4T19_07620</name>
</gene>
<name>A0ABY6A1B4_9BURK</name>
<dbReference type="Proteomes" id="UP001058290">
    <property type="component" value="Chromosome"/>
</dbReference>
<feature type="transmembrane region" description="Helical" evidence="1">
    <location>
        <begin position="81"/>
        <end position="108"/>
    </location>
</feature>
<evidence type="ECO:0000313" key="2">
    <source>
        <dbReference type="EMBL" id="UXC19963.1"/>
    </source>
</evidence>
<dbReference type="EMBL" id="CP104377">
    <property type="protein sequence ID" value="UXC19963.1"/>
    <property type="molecule type" value="Genomic_DNA"/>
</dbReference>